<dbReference type="PROSITE" id="PS51470">
    <property type="entry name" value="FG_GAP"/>
    <property type="match status" value="4"/>
</dbReference>
<dbReference type="PANTHER" id="PTHR23221">
    <property type="entry name" value="GLYCOSYLPHOSPHATIDYLINOSITOL PHOSPHOLIPASE D"/>
    <property type="match status" value="1"/>
</dbReference>
<evidence type="ECO:0000256" key="2">
    <source>
        <dbReference type="ARBA" id="ARBA00022737"/>
    </source>
</evidence>
<feature type="non-terminal residue" evidence="5">
    <location>
        <position position="1"/>
    </location>
</feature>
<evidence type="ECO:0008006" key="7">
    <source>
        <dbReference type="Google" id="ProtNLM"/>
    </source>
</evidence>
<dbReference type="Pfam" id="PF01839">
    <property type="entry name" value="FG-GAP"/>
    <property type="match status" value="4"/>
</dbReference>
<keyword evidence="2" id="KW-0677">Repeat</keyword>
<sequence length="283" mass="28071">TNESAVNLSVIAAGTGGFVINGENANDFSGYSVSSAGDVNGDGLDDLIVGAYHADPSSGNNAGKSYVVFGKINESAVNLSVIASGTGGFVINGENVDDWSGLSVSSAGDVNGDGLDDLIVGAYFADPDNKDKAGKSYVVFGKKDKTAVNLSAIAASSGMGGFVINGENVDDRSGVSVSSAGDVNGDGLDDLIVGAYLADPSGTNNAGKSYVVFGKKDKATVDLSVIASGTGGFVINGENAGDFSGVSVSSAGDVNGDGLDDLIIGAHQADPDNKSKAGKSYVV</sequence>
<dbReference type="PRINTS" id="PR01185">
    <property type="entry name" value="INTEGRINA"/>
</dbReference>
<dbReference type="EMBL" id="MIQH01000773">
    <property type="protein sequence ID" value="OJA03318.1"/>
    <property type="molecule type" value="Genomic_DNA"/>
</dbReference>
<dbReference type="InterPro" id="IPR028994">
    <property type="entry name" value="Integrin_alpha_N"/>
</dbReference>
<dbReference type="Proteomes" id="UP000182798">
    <property type="component" value="Unassembled WGS sequence"/>
</dbReference>
<evidence type="ECO:0000256" key="4">
    <source>
        <dbReference type="ARBA" id="ARBA00023180"/>
    </source>
</evidence>
<dbReference type="GO" id="GO:0008305">
    <property type="term" value="C:integrin complex"/>
    <property type="evidence" value="ECO:0007669"/>
    <property type="project" value="InterPro"/>
</dbReference>
<keyword evidence="3" id="KW-0378">Hydrolase</keyword>
<comment type="caution">
    <text evidence="5">The sequence shown here is derived from an EMBL/GenBank/DDBJ whole genome shotgun (WGS) entry which is preliminary data.</text>
</comment>
<evidence type="ECO:0000256" key="3">
    <source>
        <dbReference type="ARBA" id="ARBA00022801"/>
    </source>
</evidence>
<accession>A0A1J8P141</accession>
<dbReference type="Gene3D" id="2.130.10.130">
    <property type="entry name" value="Integrin alpha, N-terminal"/>
    <property type="match status" value="2"/>
</dbReference>
<dbReference type="PANTHER" id="PTHR23221:SF7">
    <property type="entry name" value="PHOSPHATIDYLINOSITOL-GLYCAN-SPECIFIC PHOSPHOLIPASE D"/>
    <property type="match status" value="1"/>
</dbReference>
<dbReference type="GO" id="GO:0007155">
    <property type="term" value="P:cell adhesion"/>
    <property type="evidence" value="ECO:0007669"/>
    <property type="project" value="InterPro"/>
</dbReference>
<proteinExistence type="predicted"/>
<dbReference type="InterPro" id="IPR000413">
    <property type="entry name" value="Integrin_alpha"/>
</dbReference>
<name>A0A1J8P141_9GAMM</name>
<dbReference type="RefSeq" id="WP_198934594.1">
    <property type="nucleotide sequence ID" value="NZ_MIQH01000773.1"/>
</dbReference>
<dbReference type="InterPro" id="IPR013519">
    <property type="entry name" value="Int_alpha_beta-p"/>
</dbReference>
<protein>
    <recommendedName>
        <fullName evidence="7">Flagellar hook-length control protein FliK</fullName>
    </recommendedName>
</protein>
<gene>
    <name evidence="5" type="ORF">BGC33_02960</name>
</gene>
<reference evidence="6" key="1">
    <citation type="submission" date="2016-09" db="EMBL/GenBank/DDBJ databases">
        <title>Genome Sequence of Bathymodiolus thermophilus sulfur-oxidizing gill endosymbiont.</title>
        <authorList>
            <person name="Ponnudurai R."/>
            <person name="Kleiner M."/>
            <person name="Sayavedra L."/>
            <person name="Thuermer A."/>
            <person name="Felbeck H."/>
            <person name="Schlueter R."/>
            <person name="Schweder T."/>
            <person name="Markert S."/>
        </authorList>
    </citation>
    <scope>NUCLEOTIDE SEQUENCE [LARGE SCALE GENOMIC DNA]</scope>
    <source>
        <strain evidence="6">BAT/CrabSpa'14</strain>
    </source>
</reference>
<keyword evidence="1" id="KW-0732">Signal</keyword>
<evidence type="ECO:0000313" key="5">
    <source>
        <dbReference type="EMBL" id="OJA03318.1"/>
    </source>
</evidence>
<evidence type="ECO:0000313" key="6">
    <source>
        <dbReference type="Proteomes" id="UP000182798"/>
    </source>
</evidence>
<dbReference type="InterPro" id="IPR013517">
    <property type="entry name" value="FG-GAP"/>
</dbReference>
<dbReference type="AlphaFoldDB" id="A0A1J8P141"/>
<dbReference type="SMART" id="SM00191">
    <property type="entry name" value="Int_alpha"/>
    <property type="match status" value="4"/>
</dbReference>
<evidence type="ECO:0000256" key="1">
    <source>
        <dbReference type="ARBA" id="ARBA00022729"/>
    </source>
</evidence>
<feature type="non-terminal residue" evidence="5">
    <location>
        <position position="283"/>
    </location>
</feature>
<keyword evidence="4" id="KW-0325">Glycoprotein</keyword>
<dbReference type="SUPFAM" id="SSF69318">
    <property type="entry name" value="Integrin alpha N-terminal domain"/>
    <property type="match status" value="1"/>
</dbReference>
<dbReference type="GO" id="GO:0016787">
    <property type="term" value="F:hydrolase activity"/>
    <property type="evidence" value="ECO:0007669"/>
    <property type="project" value="UniProtKB-KW"/>
</dbReference>
<organism evidence="5 6">
    <name type="scientific">Bathymodiolus thermophilus thioautotrophic gill symbiont</name>
    <dbReference type="NCBI Taxonomy" id="2360"/>
    <lineage>
        <taxon>Bacteria</taxon>
        <taxon>Pseudomonadati</taxon>
        <taxon>Pseudomonadota</taxon>
        <taxon>Gammaproteobacteria</taxon>
        <taxon>sulfur-oxidizing symbionts</taxon>
    </lineage>
</organism>